<dbReference type="InterPro" id="IPR025117">
    <property type="entry name" value="DUF4037"/>
</dbReference>
<accession>A0AA48K906</accession>
<dbReference type="AlphaFoldDB" id="A0AA48K906"/>
<dbReference type="KEGG" id="msil:METEAL_10010"/>
<gene>
    <name evidence="2" type="ORF">METEAL_10010</name>
</gene>
<dbReference type="Proteomes" id="UP001238179">
    <property type="component" value="Chromosome"/>
</dbReference>
<evidence type="ECO:0000259" key="1">
    <source>
        <dbReference type="Pfam" id="PF13228"/>
    </source>
</evidence>
<dbReference type="RefSeq" id="WP_316414728.1">
    <property type="nucleotide sequence ID" value="NZ_AP027080.1"/>
</dbReference>
<sequence length="285" mass="30814">MLPVGLGLSRRLFQREVAPRLGDLPVAAGLVGEGSDCFGFDDEVSRDHDWGPALCLWRRREDPAAPLEAILAELPPTFEGFPVRATPGRTGVLETGAFYRRFTGLERPPETAAEWLAIPEHALAACTNGEVFADPPGAFTAHRAALLAHYPGPVRLHKLAACLEAAAQSGQYNLPRALRRGDAVAAALARAAFLRHAMGAAYLLARRYRPFSKWMHRALPDRDLAGELEAIARGDDARVEAAAARLIGSLRGLTASRDTFLLAHARELRRGLDRALLALNPGLEG</sequence>
<protein>
    <recommendedName>
        <fullName evidence="1">DUF4037 domain-containing protein</fullName>
    </recommendedName>
</protein>
<keyword evidence="3" id="KW-1185">Reference proteome</keyword>
<name>A0AA48K906_9BACT</name>
<evidence type="ECO:0000313" key="3">
    <source>
        <dbReference type="Proteomes" id="UP001238179"/>
    </source>
</evidence>
<dbReference type="Pfam" id="PF13228">
    <property type="entry name" value="DUF4037"/>
    <property type="match status" value="1"/>
</dbReference>
<evidence type="ECO:0000313" key="2">
    <source>
        <dbReference type="EMBL" id="BDU71827.1"/>
    </source>
</evidence>
<proteinExistence type="predicted"/>
<feature type="domain" description="DUF4037" evidence="1">
    <location>
        <begin position="115"/>
        <end position="215"/>
    </location>
</feature>
<organism evidence="2 3">
    <name type="scientific">Mesoterricola silvestris</name>
    <dbReference type="NCBI Taxonomy" id="2927979"/>
    <lineage>
        <taxon>Bacteria</taxon>
        <taxon>Pseudomonadati</taxon>
        <taxon>Acidobacteriota</taxon>
        <taxon>Holophagae</taxon>
        <taxon>Holophagales</taxon>
        <taxon>Holophagaceae</taxon>
        <taxon>Mesoterricola</taxon>
    </lineage>
</organism>
<dbReference type="EMBL" id="AP027080">
    <property type="protein sequence ID" value="BDU71827.1"/>
    <property type="molecule type" value="Genomic_DNA"/>
</dbReference>
<reference evidence="3" key="1">
    <citation type="journal article" date="2023" name="Int. J. Syst. Evol. Microbiol.">
        <title>Mesoterricola silvestris gen. nov., sp. nov., Mesoterricola sediminis sp. nov., Geothrix oryzae sp. nov., Geothrix edaphica sp. nov., Geothrix rubra sp. nov., and Geothrix limicola sp. nov., six novel members of Acidobacteriota isolated from soils.</title>
        <authorList>
            <person name="Itoh H."/>
            <person name="Sugisawa Y."/>
            <person name="Mise K."/>
            <person name="Xu Z."/>
            <person name="Kuniyasu M."/>
            <person name="Ushijima N."/>
            <person name="Kawano K."/>
            <person name="Kobayashi E."/>
            <person name="Shiratori Y."/>
            <person name="Masuda Y."/>
            <person name="Senoo K."/>
        </authorList>
    </citation>
    <scope>NUCLEOTIDE SEQUENCE [LARGE SCALE GENOMIC DNA]</scope>
    <source>
        <strain evidence="3">W79</strain>
    </source>
</reference>